<evidence type="ECO:0008006" key="5">
    <source>
        <dbReference type="Google" id="ProtNLM"/>
    </source>
</evidence>
<keyword evidence="4" id="KW-1185">Reference proteome</keyword>
<sequence>MKRIMAVLGTLTLTVLAATPAVAAEPAEPELFAPDTNCTGSIGATTIPGKLVVPDGATCTLTGTHILGSLEVKINSTLRATRIRVEGDALATQARLASITSGSYVVGHVQFSKGITATFTGSTPFGGVELVENSGRATLTGSTFTESPGFVAKNRGGAVVDNNRAGDALLVQENSNGTWVRGNTIVDNLNVSKNLGGTVISNNRAGDNIDCTDNSPAPTGSGNVAGTDGGGSKTGQCAGL</sequence>
<comment type="caution">
    <text evidence="3">The sequence shown here is derived from an EMBL/GenBank/DDBJ whole genome shotgun (WGS) entry which is preliminary data.</text>
</comment>
<feature type="compositionally biased region" description="Polar residues" evidence="1">
    <location>
        <begin position="203"/>
        <end position="224"/>
    </location>
</feature>
<feature type="chain" id="PRO_5020831317" description="Parallel beta helix pectate lyase-like protein" evidence="2">
    <location>
        <begin position="24"/>
        <end position="240"/>
    </location>
</feature>
<proteinExistence type="predicted"/>
<evidence type="ECO:0000256" key="1">
    <source>
        <dbReference type="SAM" id="MobiDB-lite"/>
    </source>
</evidence>
<protein>
    <recommendedName>
        <fullName evidence="5">Parallel beta helix pectate lyase-like protein</fullName>
    </recommendedName>
</protein>
<evidence type="ECO:0000313" key="4">
    <source>
        <dbReference type="Proteomes" id="UP000295388"/>
    </source>
</evidence>
<dbReference type="EMBL" id="SNWQ01000009">
    <property type="protein sequence ID" value="TDO47234.1"/>
    <property type="molecule type" value="Genomic_DNA"/>
</dbReference>
<feature type="signal peptide" evidence="2">
    <location>
        <begin position="1"/>
        <end position="23"/>
    </location>
</feature>
<dbReference type="OrthoDB" id="571373at2"/>
<gene>
    <name evidence="3" type="ORF">EV643_109127</name>
</gene>
<dbReference type="SUPFAM" id="SSF51126">
    <property type="entry name" value="Pectin lyase-like"/>
    <property type="match status" value="1"/>
</dbReference>
<name>A0A4R6KCU4_9ACTN</name>
<organism evidence="3 4">
    <name type="scientific">Kribbella caucasensis</name>
    <dbReference type="NCBI Taxonomy" id="2512215"/>
    <lineage>
        <taxon>Bacteria</taxon>
        <taxon>Bacillati</taxon>
        <taxon>Actinomycetota</taxon>
        <taxon>Actinomycetes</taxon>
        <taxon>Propionibacteriales</taxon>
        <taxon>Kribbellaceae</taxon>
        <taxon>Kribbella</taxon>
    </lineage>
</organism>
<reference evidence="3 4" key="1">
    <citation type="submission" date="2019-03" db="EMBL/GenBank/DDBJ databases">
        <title>Genomic Encyclopedia of Type Strains, Phase III (KMG-III): the genomes of soil and plant-associated and newly described type strains.</title>
        <authorList>
            <person name="Whitman W."/>
        </authorList>
    </citation>
    <scope>NUCLEOTIDE SEQUENCE [LARGE SCALE GENOMIC DNA]</scope>
    <source>
        <strain evidence="3 4">VKM Ac-2527</strain>
    </source>
</reference>
<accession>A0A4R6KCU4</accession>
<dbReference type="RefSeq" id="WP_133801614.1">
    <property type="nucleotide sequence ID" value="NZ_SNWQ01000009.1"/>
</dbReference>
<evidence type="ECO:0000256" key="2">
    <source>
        <dbReference type="SAM" id="SignalP"/>
    </source>
</evidence>
<dbReference type="InterPro" id="IPR011050">
    <property type="entry name" value="Pectin_lyase_fold/virulence"/>
</dbReference>
<dbReference type="AlphaFoldDB" id="A0A4R6KCU4"/>
<evidence type="ECO:0000313" key="3">
    <source>
        <dbReference type="EMBL" id="TDO47234.1"/>
    </source>
</evidence>
<feature type="region of interest" description="Disordered" evidence="1">
    <location>
        <begin position="203"/>
        <end position="240"/>
    </location>
</feature>
<keyword evidence="2" id="KW-0732">Signal</keyword>
<dbReference type="Proteomes" id="UP000295388">
    <property type="component" value="Unassembled WGS sequence"/>
</dbReference>